<proteinExistence type="predicted"/>
<sequence length="272" mass="30333">MNQFSALFEDELETIKLEARDFDELTALMARPSIRQGKRQPISLTSDFAQRRRHHNSDQEKAARRRPILGGKSRAQCKRGGQEALKQVARRLARIPSLAAFPGSGPPHGQVVLARCLQSKECPVKCVSGRSSTEHEPFLQFVLSPGSCSWVRDLCRDDDVESNEGPIPCDAPMTFEGISNERIVTWVTDNTGIAENAILPAIEYVWTTTGVSLNKPDVNAVIINLAYWIAKWDGSISMSLHTWTTTLYPTVVDKIYFLYDRGALRVDTATLS</sequence>
<keyword evidence="3" id="KW-1185">Reference proteome</keyword>
<accession>A0A9J6DYJ4</accession>
<name>A0A9J6DYJ4_RHIMP</name>
<reference evidence="2" key="1">
    <citation type="journal article" date="2020" name="Cell">
        <title>Large-Scale Comparative Analyses of Tick Genomes Elucidate Their Genetic Diversity and Vector Capacities.</title>
        <authorList>
            <consortium name="Tick Genome and Microbiome Consortium (TIGMIC)"/>
            <person name="Jia N."/>
            <person name="Wang J."/>
            <person name="Shi W."/>
            <person name="Du L."/>
            <person name="Sun Y."/>
            <person name="Zhan W."/>
            <person name="Jiang J.F."/>
            <person name="Wang Q."/>
            <person name="Zhang B."/>
            <person name="Ji P."/>
            <person name="Bell-Sakyi L."/>
            <person name="Cui X.M."/>
            <person name="Yuan T.T."/>
            <person name="Jiang B.G."/>
            <person name="Yang W.F."/>
            <person name="Lam T.T."/>
            <person name="Chang Q.C."/>
            <person name="Ding S.J."/>
            <person name="Wang X.J."/>
            <person name="Zhu J.G."/>
            <person name="Ruan X.D."/>
            <person name="Zhao L."/>
            <person name="Wei J.T."/>
            <person name="Ye R.Z."/>
            <person name="Que T.C."/>
            <person name="Du C.H."/>
            <person name="Zhou Y.H."/>
            <person name="Cheng J.X."/>
            <person name="Dai P.F."/>
            <person name="Guo W.B."/>
            <person name="Han X.H."/>
            <person name="Huang E.J."/>
            <person name="Li L.F."/>
            <person name="Wei W."/>
            <person name="Gao Y.C."/>
            <person name="Liu J.Z."/>
            <person name="Shao H.Z."/>
            <person name="Wang X."/>
            <person name="Wang C.C."/>
            <person name="Yang T.C."/>
            <person name="Huo Q.B."/>
            <person name="Li W."/>
            <person name="Chen H.Y."/>
            <person name="Chen S.E."/>
            <person name="Zhou L.G."/>
            <person name="Ni X.B."/>
            <person name="Tian J.H."/>
            <person name="Sheng Y."/>
            <person name="Liu T."/>
            <person name="Pan Y.S."/>
            <person name="Xia L.Y."/>
            <person name="Li J."/>
            <person name="Zhao F."/>
            <person name="Cao W.C."/>
        </authorList>
    </citation>
    <scope>NUCLEOTIDE SEQUENCE</scope>
    <source>
        <strain evidence="2">Rmic-2018</strain>
    </source>
</reference>
<evidence type="ECO:0000313" key="2">
    <source>
        <dbReference type="EMBL" id="KAH8026978.1"/>
    </source>
</evidence>
<dbReference type="Proteomes" id="UP000821866">
    <property type="component" value="Chromosome 4"/>
</dbReference>
<evidence type="ECO:0000313" key="3">
    <source>
        <dbReference type="Proteomes" id="UP000821866"/>
    </source>
</evidence>
<organism evidence="2 3">
    <name type="scientific">Rhipicephalus microplus</name>
    <name type="common">Cattle tick</name>
    <name type="synonym">Boophilus microplus</name>
    <dbReference type="NCBI Taxonomy" id="6941"/>
    <lineage>
        <taxon>Eukaryota</taxon>
        <taxon>Metazoa</taxon>
        <taxon>Ecdysozoa</taxon>
        <taxon>Arthropoda</taxon>
        <taxon>Chelicerata</taxon>
        <taxon>Arachnida</taxon>
        <taxon>Acari</taxon>
        <taxon>Parasitiformes</taxon>
        <taxon>Ixodida</taxon>
        <taxon>Ixodoidea</taxon>
        <taxon>Ixodidae</taxon>
        <taxon>Rhipicephalinae</taxon>
        <taxon>Rhipicephalus</taxon>
        <taxon>Boophilus</taxon>
    </lineage>
</organism>
<protein>
    <submittedName>
        <fullName evidence="2">Uncharacterized protein</fullName>
    </submittedName>
</protein>
<reference evidence="2" key="2">
    <citation type="submission" date="2021-09" db="EMBL/GenBank/DDBJ databases">
        <authorList>
            <person name="Jia N."/>
            <person name="Wang J."/>
            <person name="Shi W."/>
            <person name="Du L."/>
            <person name="Sun Y."/>
            <person name="Zhan W."/>
            <person name="Jiang J."/>
            <person name="Wang Q."/>
            <person name="Zhang B."/>
            <person name="Ji P."/>
            <person name="Sakyi L.B."/>
            <person name="Cui X."/>
            <person name="Yuan T."/>
            <person name="Jiang B."/>
            <person name="Yang W."/>
            <person name="Lam T.T.-Y."/>
            <person name="Chang Q."/>
            <person name="Ding S."/>
            <person name="Wang X."/>
            <person name="Zhu J."/>
            <person name="Ruan X."/>
            <person name="Zhao L."/>
            <person name="Wei J."/>
            <person name="Que T."/>
            <person name="Du C."/>
            <person name="Cheng J."/>
            <person name="Dai P."/>
            <person name="Han X."/>
            <person name="Huang E."/>
            <person name="Gao Y."/>
            <person name="Liu J."/>
            <person name="Shao H."/>
            <person name="Ye R."/>
            <person name="Li L."/>
            <person name="Wei W."/>
            <person name="Wang X."/>
            <person name="Wang C."/>
            <person name="Huo Q."/>
            <person name="Li W."/>
            <person name="Guo W."/>
            <person name="Chen H."/>
            <person name="Chen S."/>
            <person name="Zhou L."/>
            <person name="Zhou L."/>
            <person name="Ni X."/>
            <person name="Tian J."/>
            <person name="Zhou Y."/>
            <person name="Sheng Y."/>
            <person name="Liu T."/>
            <person name="Pan Y."/>
            <person name="Xia L."/>
            <person name="Li J."/>
            <person name="Zhao F."/>
            <person name="Cao W."/>
        </authorList>
    </citation>
    <scope>NUCLEOTIDE SEQUENCE</scope>
    <source>
        <strain evidence="2">Rmic-2018</strain>
        <tissue evidence="2">Larvae</tissue>
    </source>
</reference>
<dbReference type="EMBL" id="JABSTU010000006">
    <property type="protein sequence ID" value="KAH8026978.1"/>
    <property type="molecule type" value="Genomic_DNA"/>
</dbReference>
<dbReference type="AlphaFoldDB" id="A0A9J6DYJ4"/>
<comment type="caution">
    <text evidence="2">The sequence shown here is derived from an EMBL/GenBank/DDBJ whole genome shotgun (WGS) entry which is preliminary data.</text>
</comment>
<feature type="region of interest" description="Disordered" evidence="1">
    <location>
        <begin position="37"/>
        <end position="75"/>
    </location>
</feature>
<evidence type="ECO:0000256" key="1">
    <source>
        <dbReference type="SAM" id="MobiDB-lite"/>
    </source>
</evidence>
<gene>
    <name evidence="2" type="ORF">HPB51_000590</name>
</gene>